<protein>
    <recommendedName>
        <fullName evidence="2">Myb/SANT-like domain-containing protein</fullName>
    </recommendedName>
</protein>
<dbReference type="PANTHER" id="PTHR46929:SF4">
    <property type="entry name" value="MYB_SANT-LIKE DOMAIN-CONTAINING PROTEIN"/>
    <property type="match status" value="1"/>
</dbReference>
<dbReference type="Pfam" id="PF12776">
    <property type="entry name" value="Myb_DNA-bind_3"/>
    <property type="match status" value="1"/>
</dbReference>
<dbReference type="EMBL" id="JAUIZM010000002">
    <property type="protein sequence ID" value="KAK1395611.1"/>
    <property type="molecule type" value="Genomic_DNA"/>
</dbReference>
<reference evidence="3" key="1">
    <citation type="submission" date="2023-02" db="EMBL/GenBank/DDBJ databases">
        <title>Genome of toxic invasive species Heracleum sosnowskyi carries increased number of genes despite the absence of recent whole-genome duplications.</title>
        <authorList>
            <person name="Schelkunov M."/>
            <person name="Shtratnikova V."/>
            <person name="Makarenko M."/>
            <person name="Klepikova A."/>
            <person name="Omelchenko D."/>
            <person name="Novikova G."/>
            <person name="Obukhova E."/>
            <person name="Bogdanov V."/>
            <person name="Penin A."/>
            <person name="Logacheva M."/>
        </authorList>
    </citation>
    <scope>NUCLEOTIDE SEQUENCE</scope>
    <source>
        <strain evidence="3">Hsosn_3</strain>
        <tissue evidence="3">Leaf</tissue>
    </source>
</reference>
<evidence type="ECO:0000259" key="2">
    <source>
        <dbReference type="Pfam" id="PF12776"/>
    </source>
</evidence>
<dbReference type="InterPro" id="IPR024752">
    <property type="entry name" value="Myb/SANT-like_dom"/>
</dbReference>
<proteinExistence type="predicted"/>
<evidence type="ECO:0000313" key="4">
    <source>
        <dbReference type="Proteomes" id="UP001237642"/>
    </source>
</evidence>
<feature type="region of interest" description="Disordered" evidence="1">
    <location>
        <begin position="201"/>
        <end position="222"/>
    </location>
</feature>
<feature type="domain" description="Myb/SANT-like" evidence="2">
    <location>
        <begin position="15"/>
        <end position="112"/>
    </location>
</feature>
<sequence length="333" mass="38199">MSKKSKAVRGKESLQWTPSMDAIFIEAMLYEENQGNRCDGTFTSASYTNMLDFLNRKLEIPNLKKEHLKNRLRTLKENFRECYDLFNNKSSLGFTWNPVTKLWTAEVEVWKTFLESHPAAARWMTKPIHNYDALKELFANDRTTVEGIGNAKKKRKQSAELNENEVIVDENDNLLCRNFISSEHLVDLDVSEEDTPIPIPKGEAQSHSGAASEEMKTGVSNTNTEEQPFLSAIEKFANMINESNRQMINAFTRATETMANAISSSQQRTYAPSEIYTELLQMKLDQPFLDEAYFWLADNEKMVRLLFGFPAERRKDALERMMNKGKSCSKGTI</sequence>
<gene>
    <name evidence="3" type="ORF">POM88_005474</name>
</gene>
<evidence type="ECO:0000313" key="3">
    <source>
        <dbReference type="EMBL" id="KAK1395611.1"/>
    </source>
</evidence>
<dbReference type="PANTHER" id="PTHR46929">
    <property type="entry name" value="EXPRESSED PROTEIN"/>
    <property type="match status" value="1"/>
</dbReference>
<evidence type="ECO:0000256" key="1">
    <source>
        <dbReference type="SAM" id="MobiDB-lite"/>
    </source>
</evidence>
<organism evidence="3 4">
    <name type="scientific">Heracleum sosnowskyi</name>
    <dbReference type="NCBI Taxonomy" id="360622"/>
    <lineage>
        <taxon>Eukaryota</taxon>
        <taxon>Viridiplantae</taxon>
        <taxon>Streptophyta</taxon>
        <taxon>Embryophyta</taxon>
        <taxon>Tracheophyta</taxon>
        <taxon>Spermatophyta</taxon>
        <taxon>Magnoliopsida</taxon>
        <taxon>eudicotyledons</taxon>
        <taxon>Gunneridae</taxon>
        <taxon>Pentapetalae</taxon>
        <taxon>asterids</taxon>
        <taxon>campanulids</taxon>
        <taxon>Apiales</taxon>
        <taxon>Apiaceae</taxon>
        <taxon>Apioideae</taxon>
        <taxon>apioid superclade</taxon>
        <taxon>Tordylieae</taxon>
        <taxon>Tordyliinae</taxon>
        <taxon>Heracleum</taxon>
    </lineage>
</organism>
<accession>A0AAD8N4I4</accession>
<keyword evidence="4" id="KW-1185">Reference proteome</keyword>
<name>A0AAD8N4I4_9APIA</name>
<dbReference type="AlphaFoldDB" id="A0AAD8N4I4"/>
<reference evidence="3" key="2">
    <citation type="submission" date="2023-05" db="EMBL/GenBank/DDBJ databases">
        <authorList>
            <person name="Schelkunov M.I."/>
        </authorList>
    </citation>
    <scope>NUCLEOTIDE SEQUENCE</scope>
    <source>
        <strain evidence="3">Hsosn_3</strain>
        <tissue evidence="3">Leaf</tissue>
    </source>
</reference>
<comment type="caution">
    <text evidence="3">The sequence shown here is derived from an EMBL/GenBank/DDBJ whole genome shotgun (WGS) entry which is preliminary data.</text>
</comment>
<dbReference type="Proteomes" id="UP001237642">
    <property type="component" value="Unassembled WGS sequence"/>
</dbReference>